<keyword evidence="6" id="KW-1185">Reference proteome</keyword>
<dbReference type="InterPro" id="IPR011161">
    <property type="entry name" value="MHC_I-like_Ag-recog"/>
</dbReference>
<dbReference type="GO" id="GO:0006955">
    <property type="term" value="P:immune response"/>
    <property type="evidence" value="ECO:0007669"/>
    <property type="project" value="TreeGrafter"/>
</dbReference>
<reference evidence="5" key="2">
    <citation type="submission" date="2025-09" db="UniProtKB">
        <authorList>
            <consortium name="Ensembl"/>
        </authorList>
    </citation>
    <scope>IDENTIFICATION</scope>
</reference>
<sequence length="351" mass="39045">MKVLLLLLIVGVSEVYSGHSLQYYYTGVSVPGHGLPLFSSVSYVDGIEITHYRSDVGREVLVAPWMKKVEDPDYWERNTQIYKGAEASLKQSVKNLMNGYNQTGAHEAINKWRTVRDNHTRVLKKEAEAARSGAGAKKRRSYLYADQLSFLRKSQEPRKTVSSIDRPSTSSSQGQDLQPAGSGSCQVEVEQGGAESQVEDVESQQVPGTAPTDSTSTAPRRKKPPSADVEQAMVAFMDAHHTHPRCMVADSEDMSFFNSCLSLLNIMTPAQKLDYRRRSLDLIHEILSHPQQAPVYHGVVPQYPHGYSHHCQALPARPPMSPVAGPPPEPEYHRSHMHGPHAPDAPRYHTM</sequence>
<dbReference type="PANTHER" id="PTHR16675">
    <property type="entry name" value="MHC CLASS I-RELATED"/>
    <property type="match status" value="1"/>
</dbReference>
<dbReference type="InterPro" id="IPR037055">
    <property type="entry name" value="MHC_I-like_Ag-recog_sf"/>
</dbReference>
<evidence type="ECO:0000313" key="5">
    <source>
        <dbReference type="Ensembl" id="ENSLLEP00000045066.1"/>
    </source>
</evidence>
<feature type="domain" description="MHC class I-like antigen recognition-like" evidence="4">
    <location>
        <begin position="19"/>
        <end position="106"/>
    </location>
</feature>
<evidence type="ECO:0000256" key="3">
    <source>
        <dbReference type="SAM" id="SignalP"/>
    </source>
</evidence>
<feature type="region of interest" description="Disordered" evidence="2">
    <location>
        <begin position="154"/>
        <end position="227"/>
    </location>
</feature>
<reference evidence="5" key="1">
    <citation type="submission" date="2025-08" db="UniProtKB">
        <authorList>
            <consortium name="Ensembl"/>
        </authorList>
    </citation>
    <scope>IDENTIFICATION</scope>
</reference>
<evidence type="ECO:0000313" key="6">
    <source>
        <dbReference type="Proteomes" id="UP000694569"/>
    </source>
</evidence>
<organism evidence="5 6">
    <name type="scientific">Leptobrachium leishanense</name>
    <name type="common">Leishan spiny toad</name>
    <dbReference type="NCBI Taxonomy" id="445787"/>
    <lineage>
        <taxon>Eukaryota</taxon>
        <taxon>Metazoa</taxon>
        <taxon>Chordata</taxon>
        <taxon>Craniata</taxon>
        <taxon>Vertebrata</taxon>
        <taxon>Euteleostomi</taxon>
        <taxon>Amphibia</taxon>
        <taxon>Batrachia</taxon>
        <taxon>Anura</taxon>
        <taxon>Pelobatoidea</taxon>
        <taxon>Megophryidae</taxon>
        <taxon>Leptobrachium</taxon>
    </lineage>
</organism>
<dbReference type="OrthoDB" id="8936120at2759"/>
<dbReference type="InterPro" id="IPR050208">
    <property type="entry name" value="MHC_class-I_related"/>
</dbReference>
<protein>
    <recommendedName>
        <fullName evidence="4">MHC class I-like antigen recognition-like domain-containing protein</fullName>
    </recommendedName>
</protein>
<feature type="chain" id="PRO_5034429031" description="MHC class I-like antigen recognition-like domain-containing protein" evidence="3">
    <location>
        <begin position="18"/>
        <end position="351"/>
    </location>
</feature>
<dbReference type="AlphaFoldDB" id="A0A8C5QZX3"/>
<dbReference type="Gene3D" id="3.30.500.10">
    <property type="entry name" value="MHC class I-like antigen recognition-like"/>
    <property type="match status" value="1"/>
</dbReference>
<evidence type="ECO:0000256" key="1">
    <source>
        <dbReference type="ARBA" id="ARBA00023180"/>
    </source>
</evidence>
<feature type="compositionally biased region" description="Polar residues" evidence="2">
    <location>
        <begin position="203"/>
        <end position="218"/>
    </location>
</feature>
<name>A0A8C5QZX3_9ANUR</name>
<feature type="compositionally biased region" description="Polar residues" evidence="2">
    <location>
        <begin position="160"/>
        <end position="185"/>
    </location>
</feature>
<dbReference type="GeneTree" id="ENSGT01120000271828"/>
<dbReference type="GO" id="GO:0005615">
    <property type="term" value="C:extracellular space"/>
    <property type="evidence" value="ECO:0007669"/>
    <property type="project" value="TreeGrafter"/>
</dbReference>
<dbReference type="PANTHER" id="PTHR16675:SF286">
    <property type="entry name" value="MHC CLASS I ANTIGEN"/>
    <property type="match status" value="1"/>
</dbReference>
<dbReference type="Ensembl" id="ENSLLET00000046863.1">
    <property type="protein sequence ID" value="ENSLLEP00000045066.1"/>
    <property type="gene ID" value="ENSLLEG00000028587.1"/>
</dbReference>
<feature type="compositionally biased region" description="Pro residues" evidence="2">
    <location>
        <begin position="318"/>
        <end position="329"/>
    </location>
</feature>
<dbReference type="GO" id="GO:0009897">
    <property type="term" value="C:external side of plasma membrane"/>
    <property type="evidence" value="ECO:0007669"/>
    <property type="project" value="TreeGrafter"/>
</dbReference>
<evidence type="ECO:0000256" key="2">
    <source>
        <dbReference type="SAM" id="MobiDB-lite"/>
    </source>
</evidence>
<feature type="signal peptide" evidence="3">
    <location>
        <begin position="1"/>
        <end position="17"/>
    </location>
</feature>
<proteinExistence type="predicted"/>
<dbReference type="InterPro" id="IPR011162">
    <property type="entry name" value="MHC_I/II-like_Ag-recog"/>
</dbReference>
<keyword evidence="1" id="KW-0325">Glycoprotein</keyword>
<accession>A0A8C5QZX3</accession>
<feature type="region of interest" description="Disordered" evidence="2">
    <location>
        <begin position="318"/>
        <end position="351"/>
    </location>
</feature>
<dbReference type="Proteomes" id="UP000694569">
    <property type="component" value="Unplaced"/>
</dbReference>
<keyword evidence="3" id="KW-0732">Signal</keyword>
<evidence type="ECO:0000259" key="4">
    <source>
        <dbReference type="Pfam" id="PF00129"/>
    </source>
</evidence>
<dbReference type="SUPFAM" id="SSF54452">
    <property type="entry name" value="MHC antigen-recognition domain"/>
    <property type="match status" value="1"/>
</dbReference>
<dbReference type="Pfam" id="PF00129">
    <property type="entry name" value="MHC_I"/>
    <property type="match status" value="1"/>
</dbReference>